<reference evidence="2 3" key="1">
    <citation type="journal article" date="2023" name="Chemosphere">
        <title>Whole genome analysis of Flavobacterium aziz-sancarii sp. nov., isolated from Ardley Island (Antarctica), revealed a rich resistome and bioremediation potential.</title>
        <authorList>
            <person name="Otur C."/>
            <person name="Okay S."/>
            <person name="Kurt-Kizildogan A."/>
        </authorList>
    </citation>
    <scope>NUCLEOTIDE SEQUENCE [LARGE SCALE GENOMIC DNA]</scope>
    <source>
        <strain evidence="2 3">AC</strain>
    </source>
</reference>
<protein>
    <recommendedName>
        <fullName evidence="4">WG repeat-containing protein</fullName>
    </recommendedName>
</protein>
<proteinExistence type="predicted"/>
<dbReference type="Proteomes" id="UP001212170">
    <property type="component" value="Unassembled WGS sequence"/>
</dbReference>
<feature type="signal peptide" evidence="1">
    <location>
        <begin position="1"/>
        <end position="18"/>
    </location>
</feature>
<gene>
    <name evidence="2" type="ORF">NJT12_14345</name>
</gene>
<accession>A0ABT4WF97</accession>
<organism evidence="2 3">
    <name type="scientific">Flavobacterium azizsancarii</name>
    <dbReference type="NCBI Taxonomy" id="2961580"/>
    <lineage>
        <taxon>Bacteria</taxon>
        <taxon>Pseudomonadati</taxon>
        <taxon>Bacteroidota</taxon>
        <taxon>Flavobacteriia</taxon>
        <taxon>Flavobacteriales</taxon>
        <taxon>Flavobacteriaceae</taxon>
        <taxon>Flavobacterium</taxon>
    </lineage>
</organism>
<sequence length="244" mass="28431">MKNITLLLYFLFSLNTFSQDNLCRTSIWNNAALFQKNELNKYTNNDFSVLWNKTENKYVYGVIGDNYQRILIKFISIKRNDKNKNEYIVNGKSQVKSNICDFAGTITITKIQELKKVKFGLDDEYKNSGIKSQGLLVANYKFVENKNQKNTGEFQGKLATIFYVDKNGFIKYDDIEIHKDSYFNNAFVGTWKSNNSGKEKVCNWGDYRVPNTNCDFDIGAGELSISKKYIKNGWVDEPHQKWWK</sequence>
<name>A0ABT4WF97_9FLAO</name>
<evidence type="ECO:0000256" key="1">
    <source>
        <dbReference type="SAM" id="SignalP"/>
    </source>
</evidence>
<feature type="chain" id="PRO_5045053578" description="WG repeat-containing protein" evidence="1">
    <location>
        <begin position="19"/>
        <end position="244"/>
    </location>
</feature>
<evidence type="ECO:0000313" key="3">
    <source>
        <dbReference type="Proteomes" id="UP001212170"/>
    </source>
</evidence>
<dbReference type="RefSeq" id="WP_271336610.1">
    <property type="nucleotide sequence ID" value="NZ_JAMZNK010000023.1"/>
</dbReference>
<keyword evidence="1" id="KW-0732">Signal</keyword>
<comment type="caution">
    <text evidence="2">The sequence shown here is derived from an EMBL/GenBank/DDBJ whole genome shotgun (WGS) entry which is preliminary data.</text>
</comment>
<keyword evidence="3" id="KW-1185">Reference proteome</keyword>
<dbReference type="EMBL" id="JAMZNK010000023">
    <property type="protein sequence ID" value="MDA6070795.1"/>
    <property type="molecule type" value="Genomic_DNA"/>
</dbReference>
<evidence type="ECO:0000313" key="2">
    <source>
        <dbReference type="EMBL" id="MDA6070795.1"/>
    </source>
</evidence>
<evidence type="ECO:0008006" key="4">
    <source>
        <dbReference type="Google" id="ProtNLM"/>
    </source>
</evidence>